<reference evidence="1 2" key="1">
    <citation type="journal article" date="2018" name="Front. Microbiol.">
        <title>Hydrolytic Capabilities as a Key to Environmental Success: Chitinolytic and Cellulolytic Acidobacteria From Acidic Sub-arctic Soils and Boreal Peatlands.</title>
        <authorList>
            <person name="Belova S.E."/>
            <person name="Ravin N.V."/>
            <person name="Pankratov T.A."/>
            <person name="Rakitin A.L."/>
            <person name="Ivanova A.A."/>
            <person name="Beletsky A.V."/>
            <person name="Mardanov A.V."/>
            <person name="Sinninghe Damste J.S."/>
            <person name="Dedysh S.N."/>
        </authorList>
    </citation>
    <scope>NUCLEOTIDE SEQUENCE [LARGE SCALE GENOMIC DNA]</scope>
    <source>
        <strain evidence="1 2">SBC82</strain>
    </source>
</reference>
<evidence type="ECO:0000313" key="1">
    <source>
        <dbReference type="EMBL" id="AXC15542.1"/>
    </source>
</evidence>
<accession>A0A2Z5G8E0</accession>
<dbReference type="InterPro" id="IPR008840">
    <property type="entry name" value="Sipho_Gp157"/>
</dbReference>
<evidence type="ECO:0000313" key="2">
    <source>
        <dbReference type="Proteomes" id="UP000253606"/>
    </source>
</evidence>
<organism evidence="1 2">
    <name type="scientific">Acidisarcina polymorpha</name>
    <dbReference type="NCBI Taxonomy" id="2211140"/>
    <lineage>
        <taxon>Bacteria</taxon>
        <taxon>Pseudomonadati</taxon>
        <taxon>Acidobacteriota</taxon>
        <taxon>Terriglobia</taxon>
        <taxon>Terriglobales</taxon>
        <taxon>Acidobacteriaceae</taxon>
        <taxon>Acidisarcina</taxon>
    </lineage>
</organism>
<proteinExistence type="predicted"/>
<dbReference type="Pfam" id="PF05565">
    <property type="entry name" value="Sipho_Gp157"/>
    <property type="match status" value="1"/>
</dbReference>
<gene>
    <name evidence="1" type="ORF">ACPOL_6306</name>
</gene>
<dbReference type="OrthoDB" id="9844061at2"/>
<keyword evidence="2" id="KW-1185">Reference proteome</keyword>
<dbReference type="EMBL" id="CP030840">
    <property type="protein sequence ID" value="AXC15542.1"/>
    <property type="molecule type" value="Genomic_DNA"/>
</dbReference>
<dbReference type="Proteomes" id="UP000253606">
    <property type="component" value="Chromosome"/>
</dbReference>
<protein>
    <submittedName>
        <fullName evidence="1">Uncharacterized protein</fullName>
    </submittedName>
</protein>
<sequence>MDEGKWQSSRDLLSRDLKKVEGQEFTLRIQKNSQDSVKVTDEEAIPTAYRRIEARIDGVLGETVLSLLPEDLRQNP</sequence>
<dbReference type="KEGG" id="abas:ACPOL_6306"/>
<dbReference type="RefSeq" id="WP_114210205.1">
    <property type="nucleotide sequence ID" value="NZ_CP030840.1"/>
</dbReference>
<name>A0A2Z5G8E0_9BACT</name>
<dbReference type="AlphaFoldDB" id="A0A2Z5G8E0"/>